<reference evidence="13" key="1">
    <citation type="submission" date="2015-11" db="EMBL/GenBank/DDBJ databases">
        <authorList>
            <person name="Kumar R."/>
            <person name="Singh D."/>
            <person name="Swarnkar M.K."/>
            <person name="Singh A.K."/>
            <person name="Kumar S."/>
        </authorList>
    </citation>
    <scope>NUCLEOTIDE SEQUENCE [LARGE SCALE GENOMIC DNA]</scope>
    <source>
        <strain evidence="13">ERGS4:06</strain>
    </source>
</reference>
<dbReference type="Gene3D" id="3.40.50.2300">
    <property type="match status" value="1"/>
</dbReference>
<evidence type="ECO:0000256" key="9">
    <source>
        <dbReference type="PIRNR" id="PIRNR006171"/>
    </source>
</evidence>
<comment type="subcellular location">
    <subcellularLocation>
        <location evidence="1 9">Cytoplasm</location>
    </subcellularLocation>
</comment>
<evidence type="ECO:0000313" key="13">
    <source>
        <dbReference type="Proteomes" id="UP000059574"/>
    </source>
</evidence>
<dbReference type="Pfam" id="PF09339">
    <property type="entry name" value="HTH_IclR"/>
    <property type="match status" value="1"/>
</dbReference>
<gene>
    <name evidence="12" type="ORF">AS189_16850</name>
</gene>
<keyword evidence="5 9" id="KW-0805">Transcription regulation</keyword>
<evidence type="ECO:0000259" key="11">
    <source>
        <dbReference type="PROSITE" id="PS50110"/>
    </source>
</evidence>
<dbReference type="GO" id="GO:0005737">
    <property type="term" value="C:cytoplasm"/>
    <property type="evidence" value="ECO:0007669"/>
    <property type="project" value="UniProtKB-SubCell"/>
</dbReference>
<proteinExistence type="predicted"/>
<dbReference type="Proteomes" id="UP000059574">
    <property type="component" value="Chromosome"/>
</dbReference>
<dbReference type="EMBL" id="CP013200">
    <property type="protein sequence ID" value="ALO67845.1"/>
    <property type="molecule type" value="Genomic_DNA"/>
</dbReference>
<dbReference type="InterPro" id="IPR036390">
    <property type="entry name" value="WH_DNA-bd_sf"/>
</dbReference>
<evidence type="ECO:0000256" key="3">
    <source>
        <dbReference type="ARBA" id="ARBA00022553"/>
    </source>
</evidence>
<dbReference type="PANTHER" id="PTHR45526">
    <property type="entry name" value="TRANSCRIPTIONAL REGULATORY PROTEIN DPIA"/>
    <property type="match status" value="1"/>
</dbReference>
<feature type="modified residue" description="4-aspartylphosphate" evidence="10">
    <location>
        <position position="57"/>
    </location>
</feature>
<dbReference type="SUPFAM" id="SSF46785">
    <property type="entry name" value="Winged helix' DNA-binding domain"/>
    <property type="match status" value="1"/>
</dbReference>
<evidence type="ECO:0000256" key="6">
    <source>
        <dbReference type="ARBA" id="ARBA00023125"/>
    </source>
</evidence>
<dbReference type="RefSeq" id="WP_062291496.1">
    <property type="nucleotide sequence ID" value="NZ_CP013200.1"/>
</dbReference>
<evidence type="ECO:0000256" key="5">
    <source>
        <dbReference type="ARBA" id="ARBA00023015"/>
    </source>
</evidence>
<keyword evidence="2 9" id="KW-0963">Cytoplasm</keyword>
<evidence type="ECO:0000256" key="1">
    <source>
        <dbReference type="ARBA" id="ARBA00004496"/>
    </source>
</evidence>
<dbReference type="GO" id="GO:0003700">
    <property type="term" value="F:DNA-binding transcription factor activity"/>
    <property type="evidence" value="ECO:0007669"/>
    <property type="project" value="InterPro"/>
</dbReference>
<dbReference type="InterPro" id="IPR024187">
    <property type="entry name" value="Sig_transdc_resp-reg_cit/mal"/>
</dbReference>
<dbReference type="GO" id="GO:0003677">
    <property type="term" value="F:DNA binding"/>
    <property type="evidence" value="ECO:0007669"/>
    <property type="project" value="UniProtKB-KW"/>
</dbReference>
<dbReference type="SUPFAM" id="SSF52172">
    <property type="entry name" value="CheY-like"/>
    <property type="match status" value="1"/>
</dbReference>
<dbReference type="PIRSF" id="PIRSF006171">
    <property type="entry name" value="RR_citrat_malat"/>
    <property type="match status" value="1"/>
</dbReference>
<dbReference type="Gene3D" id="1.10.10.10">
    <property type="entry name" value="Winged helix-like DNA-binding domain superfamily/Winged helix DNA-binding domain"/>
    <property type="match status" value="1"/>
</dbReference>
<organism evidence="12 13">
    <name type="scientific">Arthrobacter alpinus</name>
    <dbReference type="NCBI Taxonomy" id="656366"/>
    <lineage>
        <taxon>Bacteria</taxon>
        <taxon>Bacillati</taxon>
        <taxon>Actinomycetota</taxon>
        <taxon>Actinomycetes</taxon>
        <taxon>Micrococcales</taxon>
        <taxon>Micrococcaceae</taxon>
        <taxon>Arthrobacter</taxon>
    </lineage>
</organism>
<keyword evidence="4 9" id="KW-0902">Two-component regulatory system</keyword>
<reference evidence="12 13" key="2">
    <citation type="journal article" date="2016" name="J. Biotechnol.">
        <title>Complete genome sequence of Arthrobacter alpinus ERGS4:06, a yellow pigmented bacterium tolerant to cold and radiations isolated from Sikkim Himalaya.</title>
        <authorList>
            <person name="Kumar R."/>
            <person name="Singh D."/>
            <person name="Swarnkar M.K."/>
            <person name="Singh A.K."/>
            <person name="Kumar S."/>
        </authorList>
    </citation>
    <scope>NUCLEOTIDE SEQUENCE [LARGE SCALE GENOMIC DNA]</scope>
    <source>
        <strain evidence="12 13">ERGS4:06</strain>
    </source>
</reference>
<evidence type="ECO:0000256" key="10">
    <source>
        <dbReference type="PROSITE-ProRule" id="PRU00169"/>
    </source>
</evidence>
<dbReference type="InterPro" id="IPR001789">
    <property type="entry name" value="Sig_transdc_resp-reg_receiver"/>
</dbReference>
<evidence type="ECO:0000313" key="12">
    <source>
        <dbReference type="EMBL" id="ALO67845.1"/>
    </source>
</evidence>
<evidence type="ECO:0000256" key="7">
    <source>
        <dbReference type="ARBA" id="ARBA00023159"/>
    </source>
</evidence>
<evidence type="ECO:0000256" key="2">
    <source>
        <dbReference type="ARBA" id="ARBA00022490"/>
    </source>
</evidence>
<dbReference type="InterPro" id="IPR011006">
    <property type="entry name" value="CheY-like_superfamily"/>
</dbReference>
<dbReference type="InterPro" id="IPR051271">
    <property type="entry name" value="2C-system_Tx_regulators"/>
</dbReference>
<dbReference type="PROSITE" id="PS50110">
    <property type="entry name" value="RESPONSE_REGULATORY"/>
    <property type="match status" value="1"/>
</dbReference>
<feature type="domain" description="Response regulatory" evidence="11">
    <location>
        <begin position="6"/>
        <end position="117"/>
    </location>
</feature>
<evidence type="ECO:0000256" key="8">
    <source>
        <dbReference type="ARBA" id="ARBA00023163"/>
    </source>
</evidence>
<keyword evidence="3 10" id="KW-0597">Phosphoprotein</keyword>
<dbReference type="SMART" id="SM00448">
    <property type="entry name" value="REC"/>
    <property type="match status" value="1"/>
</dbReference>
<dbReference type="OrthoDB" id="7187989at2"/>
<keyword evidence="8 9" id="KW-0804">Transcription</keyword>
<dbReference type="Pfam" id="PF00072">
    <property type="entry name" value="Response_reg"/>
    <property type="match status" value="1"/>
</dbReference>
<dbReference type="PANTHER" id="PTHR45526:SF1">
    <property type="entry name" value="TRANSCRIPTIONAL REGULATORY PROTEIN DCUR-RELATED"/>
    <property type="match status" value="1"/>
</dbReference>
<evidence type="ECO:0000256" key="4">
    <source>
        <dbReference type="ARBA" id="ARBA00023012"/>
    </source>
</evidence>
<protein>
    <recommendedName>
        <fullName evidence="9">Transcriptional regulatory protein</fullName>
    </recommendedName>
</protein>
<keyword evidence="6 9" id="KW-0238">DNA-binding</keyword>
<sequence length="220" mass="23326">MTATLRVLIVEDDFHVGRLHAGLVDSVPGFSALAPAPTAAQGLNVIHAERPDLVLLDVYLPDASGLDLLRTIDVDAMMLSAASDPETMRTALRRGALAYLIKPFSAQLLESRLRGYARYRRLLSEPGNLSQDRFETAWQALHPHAPAAGPKAATATETAVLAALATGSDQSTADIAAAVGISRTTAQRYLSALADDGAVAISLRYGATGRPEHRYSVSPL</sequence>
<dbReference type="InterPro" id="IPR005471">
    <property type="entry name" value="Tscrpt_reg_IclR_N"/>
</dbReference>
<accession>A0A0S2M247</accession>
<name>A0A0S2M247_9MICC</name>
<dbReference type="GO" id="GO:0000156">
    <property type="term" value="F:phosphorelay response regulator activity"/>
    <property type="evidence" value="ECO:0007669"/>
    <property type="project" value="TreeGrafter"/>
</dbReference>
<dbReference type="InterPro" id="IPR036388">
    <property type="entry name" value="WH-like_DNA-bd_sf"/>
</dbReference>
<keyword evidence="7 9" id="KW-0010">Activator</keyword>
<dbReference type="AlphaFoldDB" id="A0A0S2M247"/>